<protein>
    <submittedName>
        <fullName evidence="1">Uncharacterized protein</fullName>
    </submittedName>
</protein>
<accession>A0A061GE62</accession>
<gene>
    <name evidence="1" type="ORF">TCM_029598</name>
</gene>
<keyword evidence="2" id="KW-1185">Reference proteome</keyword>
<proteinExistence type="predicted"/>
<dbReference type="EMBL" id="CM001884">
    <property type="protein sequence ID" value="EOY27876.1"/>
    <property type="molecule type" value="Genomic_DNA"/>
</dbReference>
<dbReference type="AlphaFoldDB" id="A0A061GE62"/>
<sequence length="73" mass="8735">MGYNLVLMHNHVSTQNVTKIQKSRVWRTCDCKQRLIFYSHCRSSASFFYPYCHSSRCHVCDFKNMNEVLNRTL</sequence>
<evidence type="ECO:0000313" key="2">
    <source>
        <dbReference type="Proteomes" id="UP000026915"/>
    </source>
</evidence>
<reference evidence="1 2" key="1">
    <citation type="journal article" date="2013" name="Genome Biol.">
        <title>The genome sequence of the most widely cultivated cacao type and its use to identify candidate genes regulating pod color.</title>
        <authorList>
            <person name="Motamayor J.C."/>
            <person name="Mockaitis K."/>
            <person name="Schmutz J."/>
            <person name="Haiminen N."/>
            <person name="Iii D.L."/>
            <person name="Cornejo O."/>
            <person name="Findley S.D."/>
            <person name="Zheng P."/>
            <person name="Utro F."/>
            <person name="Royaert S."/>
            <person name="Saski C."/>
            <person name="Jenkins J."/>
            <person name="Podicheti R."/>
            <person name="Zhao M."/>
            <person name="Scheffler B.E."/>
            <person name="Stack J.C."/>
            <person name="Feltus F.A."/>
            <person name="Mustiga G.M."/>
            <person name="Amores F."/>
            <person name="Phillips W."/>
            <person name="Marelli J.P."/>
            <person name="May G.D."/>
            <person name="Shapiro H."/>
            <person name="Ma J."/>
            <person name="Bustamante C.D."/>
            <person name="Schnell R.J."/>
            <person name="Main D."/>
            <person name="Gilbert D."/>
            <person name="Parida L."/>
            <person name="Kuhn D.N."/>
        </authorList>
    </citation>
    <scope>NUCLEOTIDE SEQUENCE [LARGE SCALE GENOMIC DNA]</scope>
    <source>
        <strain evidence="2">cv. Matina 1-6</strain>
    </source>
</reference>
<dbReference type="Gramene" id="EOY27876">
    <property type="protein sequence ID" value="EOY27876"/>
    <property type="gene ID" value="TCM_029598"/>
</dbReference>
<organism evidence="1 2">
    <name type="scientific">Theobroma cacao</name>
    <name type="common">Cacao</name>
    <name type="synonym">Cocoa</name>
    <dbReference type="NCBI Taxonomy" id="3641"/>
    <lineage>
        <taxon>Eukaryota</taxon>
        <taxon>Viridiplantae</taxon>
        <taxon>Streptophyta</taxon>
        <taxon>Embryophyta</taxon>
        <taxon>Tracheophyta</taxon>
        <taxon>Spermatophyta</taxon>
        <taxon>Magnoliopsida</taxon>
        <taxon>eudicotyledons</taxon>
        <taxon>Gunneridae</taxon>
        <taxon>Pentapetalae</taxon>
        <taxon>rosids</taxon>
        <taxon>malvids</taxon>
        <taxon>Malvales</taxon>
        <taxon>Malvaceae</taxon>
        <taxon>Byttnerioideae</taxon>
        <taxon>Theobroma</taxon>
    </lineage>
</organism>
<evidence type="ECO:0000313" key="1">
    <source>
        <dbReference type="EMBL" id="EOY27876.1"/>
    </source>
</evidence>
<dbReference type="Proteomes" id="UP000026915">
    <property type="component" value="Chromosome 6"/>
</dbReference>
<name>A0A061GE62_THECC</name>
<dbReference type="InParanoid" id="A0A061GE62"/>
<dbReference type="HOGENOM" id="CLU_2709847_0_0_1"/>